<evidence type="ECO:0000313" key="2">
    <source>
        <dbReference type="EMBL" id="PWD80868.1"/>
    </source>
</evidence>
<keyword evidence="1" id="KW-0472">Membrane</keyword>
<feature type="transmembrane region" description="Helical" evidence="1">
    <location>
        <begin position="94"/>
        <end position="116"/>
    </location>
</feature>
<dbReference type="InterPro" id="IPR052712">
    <property type="entry name" value="Acid_resist_chaperone_HdeD"/>
</dbReference>
<dbReference type="Pfam" id="PF03729">
    <property type="entry name" value="DUF308"/>
    <property type="match status" value="2"/>
</dbReference>
<feature type="transmembrane region" description="Helical" evidence="1">
    <location>
        <begin position="63"/>
        <end position="82"/>
    </location>
</feature>
<accession>A0A2U2ADX9</accession>
<dbReference type="Proteomes" id="UP000245020">
    <property type="component" value="Unassembled WGS sequence"/>
</dbReference>
<dbReference type="EMBL" id="QEWQ01000004">
    <property type="protein sequence ID" value="PWD80868.1"/>
    <property type="molecule type" value="Genomic_DNA"/>
</dbReference>
<proteinExistence type="predicted"/>
<dbReference type="AlphaFoldDB" id="A0A2U2ADX9"/>
<dbReference type="InterPro" id="IPR005325">
    <property type="entry name" value="DUF308_memb"/>
</dbReference>
<evidence type="ECO:0000313" key="3">
    <source>
        <dbReference type="Proteomes" id="UP000245020"/>
    </source>
</evidence>
<protein>
    <recommendedName>
        <fullName evidence="4">HdeD family acid-resistance protein</fullName>
    </recommendedName>
</protein>
<reference evidence="3" key="1">
    <citation type="submission" date="2018-05" db="EMBL/GenBank/DDBJ databases">
        <title>Ignatzschineria dubaiensis sp. nov., isolated from necrotic foot tissues of dromedaries (Camelus dromedarius) and associated maggots in Dubai, United Arab Emirates.</title>
        <authorList>
            <person name="Tsang C.C."/>
            <person name="Tang J.Y.M."/>
            <person name="Fong J.Y.H."/>
            <person name="Kinne J."/>
            <person name="Lee H.H."/>
            <person name="Joseph M."/>
            <person name="Jose S."/>
            <person name="Schuster R.K."/>
            <person name="Tang Y."/>
            <person name="Sivakumar S."/>
            <person name="Chen J.H.K."/>
            <person name="Teng J.L.L."/>
            <person name="Lau S.K.P."/>
            <person name="Wernery U."/>
            <person name="Woo P.C.Y."/>
        </authorList>
    </citation>
    <scope>NUCLEOTIDE SEQUENCE [LARGE SCALE GENOMIC DNA]</scope>
    <source>
        <strain evidence="3">KCTC 22644</strain>
    </source>
</reference>
<sequence length="179" mass="20271">MDRAIKNWWIWVLIGVLYVVLSGFLFFRPFVSFVVLAQFMVAFFFVTGFFEIFYALTNRNVHGWGFNLAMGILQVFIGGYIIKNANEGLPEMMLIFLIMFWLIFYGISAISFSFSLKKLGVPSWWLTLIIGVLGLIVGLAIPYSPVGGIIFITTLLGISALIAGLYSLYFGFAIRRFRA</sequence>
<keyword evidence="1" id="KW-0812">Transmembrane</keyword>
<evidence type="ECO:0000256" key="1">
    <source>
        <dbReference type="SAM" id="Phobius"/>
    </source>
</evidence>
<feature type="transmembrane region" description="Helical" evidence="1">
    <location>
        <begin position="7"/>
        <end position="27"/>
    </location>
</feature>
<name>A0A2U2ADX9_9GAMM</name>
<keyword evidence="3" id="KW-1185">Reference proteome</keyword>
<feature type="transmembrane region" description="Helical" evidence="1">
    <location>
        <begin position="123"/>
        <end position="143"/>
    </location>
</feature>
<dbReference type="GO" id="GO:0005886">
    <property type="term" value="C:plasma membrane"/>
    <property type="evidence" value="ECO:0007669"/>
    <property type="project" value="TreeGrafter"/>
</dbReference>
<organism evidence="2 3">
    <name type="scientific">Ignatzschineria ureiclastica</name>
    <dbReference type="NCBI Taxonomy" id="472582"/>
    <lineage>
        <taxon>Bacteria</taxon>
        <taxon>Pseudomonadati</taxon>
        <taxon>Pseudomonadota</taxon>
        <taxon>Gammaproteobacteria</taxon>
        <taxon>Cardiobacteriales</taxon>
        <taxon>Ignatzschineriaceae</taxon>
        <taxon>Ignatzschineria</taxon>
    </lineage>
</organism>
<gene>
    <name evidence="2" type="ORF">DC083_07110</name>
</gene>
<comment type="caution">
    <text evidence="2">The sequence shown here is derived from an EMBL/GenBank/DDBJ whole genome shotgun (WGS) entry which is preliminary data.</text>
</comment>
<evidence type="ECO:0008006" key="4">
    <source>
        <dbReference type="Google" id="ProtNLM"/>
    </source>
</evidence>
<feature type="transmembrane region" description="Helical" evidence="1">
    <location>
        <begin position="149"/>
        <end position="174"/>
    </location>
</feature>
<feature type="transmembrane region" description="Helical" evidence="1">
    <location>
        <begin position="33"/>
        <end position="56"/>
    </location>
</feature>
<dbReference type="RefSeq" id="WP_109189519.1">
    <property type="nucleotide sequence ID" value="NZ_BMYA01000002.1"/>
</dbReference>
<dbReference type="OrthoDB" id="7059775at2"/>
<dbReference type="PANTHER" id="PTHR34989:SF1">
    <property type="entry name" value="PROTEIN HDED"/>
    <property type="match status" value="1"/>
</dbReference>
<keyword evidence="1" id="KW-1133">Transmembrane helix</keyword>
<dbReference type="PANTHER" id="PTHR34989">
    <property type="entry name" value="PROTEIN HDED"/>
    <property type="match status" value="1"/>
</dbReference>